<reference evidence="4" key="1">
    <citation type="submission" date="2016-06" db="UniProtKB">
        <authorList>
            <consortium name="WormBaseParasite"/>
        </authorList>
    </citation>
    <scope>IDENTIFICATION</scope>
</reference>
<feature type="region of interest" description="Disordered" evidence="1">
    <location>
        <begin position="75"/>
        <end position="132"/>
    </location>
</feature>
<organism evidence="4">
    <name type="scientific">Onchocerca flexuosa</name>
    <dbReference type="NCBI Taxonomy" id="387005"/>
    <lineage>
        <taxon>Eukaryota</taxon>
        <taxon>Metazoa</taxon>
        <taxon>Ecdysozoa</taxon>
        <taxon>Nematoda</taxon>
        <taxon>Chromadorea</taxon>
        <taxon>Rhabditida</taxon>
        <taxon>Spirurina</taxon>
        <taxon>Spiruromorpha</taxon>
        <taxon>Filarioidea</taxon>
        <taxon>Onchocercidae</taxon>
        <taxon>Onchocerca</taxon>
    </lineage>
</organism>
<dbReference type="EMBL" id="UZAJ01044116">
    <property type="protein sequence ID" value="VDP27316.1"/>
    <property type="molecule type" value="Genomic_DNA"/>
</dbReference>
<dbReference type="Proteomes" id="UP000267606">
    <property type="component" value="Unassembled WGS sequence"/>
</dbReference>
<protein>
    <submittedName>
        <fullName evidence="4">Ovule protein</fullName>
    </submittedName>
</protein>
<keyword evidence="3" id="KW-1185">Reference proteome</keyword>
<evidence type="ECO:0000313" key="4">
    <source>
        <dbReference type="WBParaSite" id="OFLC_0001612101-mRNA-1"/>
    </source>
</evidence>
<dbReference type="STRING" id="387005.A0A183I8P6"/>
<gene>
    <name evidence="2" type="ORF">OFLC_LOCUS16108</name>
</gene>
<accession>A0A183I8P6</accession>
<reference evidence="2 3" key="2">
    <citation type="submission" date="2018-11" db="EMBL/GenBank/DDBJ databases">
        <authorList>
            <consortium name="Pathogen Informatics"/>
        </authorList>
    </citation>
    <scope>NUCLEOTIDE SEQUENCE [LARGE SCALE GENOMIC DNA]</scope>
</reference>
<dbReference type="AlphaFoldDB" id="A0A183I8P6"/>
<proteinExistence type="predicted"/>
<name>A0A183I8P6_9BILA</name>
<evidence type="ECO:0000313" key="3">
    <source>
        <dbReference type="Proteomes" id="UP000267606"/>
    </source>
</evidence>
<sequence>MTERFVSKQMKKLAGKVLEESESRIITSAIPLLHKNENVSNEEDNYDDDIDLKYEKKRGKRKQESKRILSKFRNIGRRMKSRIRRERSVSSQSTEYDAETNDDDDDKSESMKSEGDESEFAETFATTSDAVSSDQELVNRIFIFYFHDTR</sequence>
<evidence type="ECO:0000313" key="2">
    <source>
        <dbReference type="EMBL" id="VDP27316.1"/>
    </source>
</evidence>
<feature type="compositionally biased region" description="Basic residues" evidence="1">
    <location>
        <begin position="75"/>
        <end position="85"/>
    </location>
</feature>
<dbReference type="WBParaSite" id="OFLC_0001612101-mRNA-1">
    <property type="protein sequence ID" value="OFLC_0001612101-mRNA-1"/>
    <property type="gene ID" value="OFLC_0001612101"/>
</dbReference>
<evidence type="ECO:0000256" key="1">
    <source>
        <dbReference type="SAM" id="MobiDB-lite"/>
    </source>
</evidence>
<feature type="compositionally biased region" description="Acidic residues" evidence="1">
    <location>
        <begin position="96"/>
        <end position="107"/>
    </location>
</feature>